<evidence type="ECO:0000256" key="1">
    <source>
        <dbReference type="ARBA" id="ARBA00022553"/>
    </source>
</evidence>
<keyword evidence="2" id="KW-0902">Two-component regulatory system</keyword>
<dbReference type="InterPro" id="IPR008327">
    <property type="entry name" value="Sig_transdc_resp-reg_antiterm"/>
</dbReference>
<dbReference type="GO" id="GO:0005829">
    <property type="term" value="C:cytosol"/>
    <property type="evidence" value="ECO:0007669"/>
    <property type="project" value="TreeGrafter"/>
</dbReference>
<dbReference type="Gene3D" id="3.40.50.2300">
    <property type="match status" value="1"/>
</dbReference>
<keyword evidence="10" id="KW-1185">Reference proteome</keyword>
<dbReference type="InterPro" id="IPR036388">
    <property type="entry name" value="WH-like_DNA-bd_sf"/>
</dbReference>
<dbReference type="Gene3D" id="1.10.10.10">
    <property type="entry name" value="Winged helix-like DNA-binding domain superfamily/Winged helix DNA-binding domain"/>
    <property type="match status" value="1"/>
</dbReference>
<evidence type="ECO:0000313" key="9">
    <source>
        <dbReference type="EMBL" id="TRO83948.1"/>
    </source>
</evidence>
<dbReference type="PIRSF" id="PIRSF036382">
    <property type="entry name" value="RR_antiterm"/>
    <property type="match status" value="1"/>
</dbReference>
<dbReference type="EMBL" id="VJVV01000001">
    <property type="protein sequence ID" value="TRO83948.1"/>
    <property type="molecule type" value="Genomic_DNA"/>
</dbReference>
<evidence type="ECO:0000256" key="3">
    <source>
        <dbReference type="ARBA" id="ARBA00023015"/>
    </source>
</evidence>
<dbReference type="Proteomes" id="UP000317155">
    <property type="component" value="Unassembled WGS sequence"/>
</dbReference>
<dbReference type="AlphaFoldDB" id="A0A550JL46"/>
<dbReference type="PROSITE" id="PS50110">
    <property type="entry name" value="RESPONSE_REGULATORY"/>
    <property type="match status" value="1"/>
</dbReference>
<evidence type="ECO:0000256" key="6">
    <source>
        <dbReference type="PROSITE-ProRule" id="PRU00169"/>
    </source>
</evidence>
<feature type="modified residue" description="4-aspartylphosphate" evidence="6">
    <location>
        <position position="53"/>
    </location>
</feature>
<evidence type="ECO:0000259" key="7">
    <source>
        <dbReference type="PROSITE" id="PS50110"/>
    </source>
</evidence>
<dbReference type="PROSITE" id="PS50921">
    <property type="entry name" value="ANTAR"/>
    <property type="match status" value="1"/>
</dbReference>
<evidence type="ECO:0000256" key="5">
    <source>
        <dbReference type="ARBA" id="ARBA00023163"/>
    </source>
</evidence>
<dbReference type="InterPro" id="IPR001789">
    <property type="entry name" value="Sig_transdc_resp-reg_receiver"/>
</dbReference>
<dbReference type="SMART" id="SM00448">
    <property type="entry name" value="REC"/>
    <property type="match status" value="1"/>
</dbReference>
<keyword evidence="3" id="KW-0805">Transcription regulation</keyword>
<dbReference type="GO" id="GO:0000156">
    <property type="term" value="F:phosphorelay response regulator activity"/>
    <property type="evidence" value="ECO:0007669"/>
    <property type="project" value="TreeGrafter"/>
</dbReference>
<dbReference type="InterPro" id="IPR005561">
    <property type="entry name" value="ANTAR"/>
</dbReference>
<reference evidence="9 10" key="1">
    <citation type="submission" date="2019-07" db="EMBL/GenBank/DDBJ databases">
        <title>Insights of Desulfuromonas acetexigens electromicrobiology.</title>
        <authorList>
            <person name="Katuri K."/>
            <person name="Sapireddy V."/>
            <person name="Shaw D.R."/>
            <person name="Saikaly P."/>
        </authorList>
    </citation>
    <scope>NUCLEOTIDE SEQUENCE [LARGE SCALE GENOMIC DNA]</scope>
    <source>
        <strain evidence="9 10">2873</strain>
    </source>
</reference>
<dbReference type="Pfam" id="PF03861">
    <property type="entry name" value="ANTAR"/>
    <property type="match status" value="1"/>
</dbReference>
<evidence type="ECO:0000259" key="8">
    <source>
        <dbReference type="PROSITE" id="PS50921"/>
    </source>
</evidence>
<keyword evidence="1 6" id="KW-0597">Phosphoprotein</keyword>
<dbReference type="GO" id="GO:0000976">
    <property type="term" value="F:transcription cis-regulatory region binding"/>
    <property type="evidence" value="ECO:0007669"/>
    <property type="project" value="TreeGrafter"/>
</dbReference>
<dbReference type="PANTHER" id="PTHR48111:SF1">
    <property type="entry name" value="TWO-COMPONENT RESPONSE REGULATOR ORR33"/>
    <property type="match status" value="1"/>
</dbReference>
<keyword evidence="4" id="KW-0238">DNA-binding</keyword>
<feature type="domain" description="ANTAR" evidence="8">
    <location>
        <begin position="123"/>
        <end position="183"/>
    </location>
</feature>
<evidence type="ECO:0000313" key="10">
    <source>
        <dbReference type="Proteomes" id="UP000317155"/>
    </source>
</evidence>
<organism evidence="9 10">
    <name type="scientific">Trichloromonas acetexigens</name>
    <dbReference type="NCBI Taxonomy" id="38815"/>
    <lineage>
        <taxon>Bacteria</taxon>
        <taxon>Pseudomonadati</taxon>
        <taxon>Thermodesulfobacteriota</taxon>
        <taxon>Desulfuromonadia</taxon>
        <taxon>Desulfuromonadales</taxon>
        <taxon>Trichloromonadaceae</taxon>
        <taxon>Trichloromonas</taxon>
    </lineage>
</organism>
<dbReference type="SMART" id="SM01012">
    <property type="entry name" value="ANTAR"/>
    <property type="match status" value="1"/>
</dbReference>
<dbReference type="Pfam" id="PF00072">
    <property type="entry name" value="Response_reg"/>
    <property type="match status" value="1"/>
</dbReference>
<comment type="caution">
    <text evidence="9">The sequence shown here is derived from an EMBL/GenBank/DDBJ whole genome shotgun (WGS) entry which is preliminary data.</text>
</comment>
<dbReference type="GO" id="GO:0006355">
    <property type="term" value="P:regulation of DNA-templated transcription"/>
    <property type="evidence" value="ECO:0007669"/>
    <property type="project" value="TreeGrafter"/>
</dbReference>
<dbReference type="GO" id="GO:0003723">
    <property type="term" value="F:RNA binding"/>
    <property type="evidence" value="ECO:0007669"/>
    <property type="project" value="InterPro"/>
</dbReference>
<evidence type="ECO:0000256" key="2">
    <source>
        <dbReference type="ARBA" id="ARBA00023012"/>
    </source>
</evidence>
<dbReference type="RefSeq" id="WP_092052892.1">
    <property type="nucleotide sequence ID" value="NZ_FOJJ01000001.1"/>
</dbReference>
<sequence>MNLALIADEHPQLRHNLSEILKNQGFDDILESEDGPRAVDLALVRKPQLIILDAALPAWDGITVAEKISKRHPIPIILLAEAHTPIDFDRTRAAGVLDLVLKPFSAAQMIAGIRLTLQHFEEIAGLRKEVARLTESLEARKLIERAKGLLIRQGMSEPEAYRRMQKLSMDKRKTLREVAEAILLMED</sequence>
<dbReference type="GO" id="GO:0032993">
    <property type="term" value="C:protein-DNA complex"/>
    <property type="evidence" value="ECO:0007669"/>
    <property type="project" value="TreeGrafter"/>
</dbReference>
<proteinExistence type="predicted"/>
<protein>
    <submittedName>
        <fullName evidence="9">Response regulator</fullName>
    </submittedName>
</protein>
<dbReference type="OrthoDB" id="9808843at2"/>
<dbReference type="SUPFAM" id="SSF52172">
    <property type="entry name" value="CheY-like"/>
    <property type="match status" value="1"/>
</dbReference>
<evidence type="ECO:0000256" key="4">
    <source>
        <dbReference type="ARBA" id="ARBA00023125"/>
    </source>
</evidence>
<dbReference type="PANTHER" id="PTHR48111">
    <property type="entry name" value="REGULATOR OF RPOS"/>
    <property type="match status" value="1"/>
</dbReference>
<accession>A0A550JL46</accession>
<feature type="domain" description="Response regulatory" evidence="7">
    <location>
        <begin position="3"/>
        <end position="117"/>
    </location>
</feature>
<name>A0A550JL46_9BACT</name>
<dbReference type="InterPro" id="IPR039420">
    <property type="entry name" value="WalR-like"/>
</dbReference>
<gene>
    <name evidence="9" type="ORF">FL622_01855</name>
</gene>
<dbReference type="InterPro" id="IPR011006">
    <property type="entry name" value="CheY-like_superfamily"/>
</dbReference>
<keyword evidence="5" id="KW-0804">Transcription</keyword>